<evidence type="ECO:0000256" key="1">
    <source>
        <dbReference type="ARBA" id="ARBA00023016"/>
    </source>
</evidence>
<dbReference type="OrthoDB" id="9792284at2"/>
<keyword evidence="2" id="KW-0456">Lyase</keyword>
<evidence type="ECO:0000313" key="6">
    <source>
        <dbReference type="Proteomes" id="UP000077355"/>
    </source>
</evidence>
<dbReference type="Proteomes" id="UP000077355">
    <property type="component" value="Unassembled WGS sequence"/>
</dbReference>
<comment type="similarity">
    <text evidence="3">Belongs to the peptidase C56 family. HSP31-like subfamily.</text>
</comment>
<proteinExistence type="inferred from homology"/>
<name>A0A168Q6R4_9BACL</name>
<organism evidence="5 6">
    <name type="scientific">Paenibacillus antarcticus</name>
    <dbReference type="NCBI Taxonomy" id="253703"/>
    <lineage>
        <taxon>Bacteria</taxon>
        <taxon>Bacillati</taxon>
        <taxon>Bacillota</taxon>
        <taxon>Bacilli</taxon>
        <taxon>Bacillales</taxon>
        <taxon>Paenibacillaceae</taxon>
        <taxon>Paenibacillus</taxon>
    </lineage>
</organism>
<dbReference type="GO" id="GO:0019172">
    <property type="term" value="F:glyoxalase III activity"/>
    <property type="evidence" value="ECO:0007669"/>
    <property type="project" value="TreeGrafter"/>
</dbReference>
<dbReference type="CDD" id="cd03141">
    <property type="entry name" value="GATase1_Hsp31_like"/>
    <property type="match status" value="1"/>
</dbReference>
<dbReference type="Gene3D" id="3.40.50.880">
    <property type="match status" value="1"/>
</dbReference>
<keyword evidence="1" id="KW-0346">Stress response</keyword>
<dbReference type="EMBL" id="LVJI01000007">
    <property type="protein sequence ID" value="OAB47444.1"/>
    <property type="molecule type" value="Genomic_DNA"/>
</dbReference>
<comment type="caution">
    <text evidence="5">The sequence shown here is derived from an EMBL/GenBank/DDBJ whole genome shotgun (WGS) entry which is preliminary data.</text>
</comment>
<keyword evidence="6" id="KW-1185">Reference proteome</keyword>
<evidence type="ECO:0000256" key="3">
    <source>
        <dbReference type="ARBA" id="ARBA00038493"/>
    </source>
</evidence>
<dbReference type="GO" id="GO:0019243">
    <property type="term" value="P:methylglyoxal catabolic process to D-lactate via S-lactoyl-glutathione"/>
    <property type="evidence" value="ECO:0007669"/>
    <property type="project" value="TreeGrafter"/>
</dbReference>
<dbReference type="InterPro" id="IPR029062">
    <property type="entry name" value="Class_I_gatase-like"/>
</dbReference>
<dbReference type="AlphaFoldDB" id="A0A168Q6R4"/>
<dbReference type="GO" id="GO:0005737">
    <property type="term" value="C:cytoplasm"/>
    <property type="evidence" value="ECO:0007669"/>
    <property type="project" value="TreeGrafter"/>
</dbReference>
<dbReference type="PANTHER" id="PTHR48094:SF11">
    <property type="entry name" value="GLUTATHIONE-INDEPENDENT GLYOXALASE HSP31-RELATED"/>
    <property type="match status" value="1"/>
</dbReference>
<sequence length="229" mass="25185">MANILVVVTNVSKYPDLERATGLWLGEAVHFVDEMDKKGYKIDYVSPKGGYTSIDPHSLEKDQMTGLDWKYYQNNDFLNKLGTTLAADEINPEDYDVIYFTGGHGVMWDFPDNEKLQKVAMKIYENGGIVSAVCHGAVGLINIKNDAGEYLISNKKVTGFANSEEIAVGLDKVVPYLTEDKLVKRGANYVKGDDWASFTVVDGHIVTGQNPASGGEVAKEVINILNSKL</sequence>
<evidence type="ECO:0000256" key="2">
    <source>
        <dbReference type="ARBA" id="ARBA00023239"/>
    </source>
</evidence>
<evidence type="ECO:0000313" key="5">
    <source>
        <dbReference type="EMBL" id="OAB47444.1"/>
    </source>
</evidence>
<dbReference type="SUPFAM" id="SSF52317">
    <property type="entry name" value="Class I glutamine amidotransferase-like"/>
    <property type="match status" value="1"/>
</dbReference>
<protein>
    <submittedName>
        <fullName evidence="5">Peptidase C56</fullName>
    </submittedName>
</protein>
<dbReference type="RefSeq" id="WP_068647925.1">
    <property type="nucleotide sequence ID" value="NZ_CP043611.1"/>
</dbReference>
<accession>A0A168Q6R4</accession>
<dbReference type="Pfam" id="PF01965">
    <property type="entry name" value="DJ-1_PfpI"/>
    <property type="match status" value="1"/>
</dbReference>
<feature type="domain" description="DJ-1/PfpI" evidence="4">
    <location>
        <begin position="27"/>
        <end position="222"/>
    </location>
</feature>
<evidence type="ECO:0000259" key="4">
    <source>
        <dbReference type="Pfam" id="PF01965"/>
    </source>
</evidence>
<dbReference type="PANTHER" id="PTHR48094">
    <property type="entry name" value="PROTEIN/NUCLEIC ACID DEGLYCASE DJ-1-RELATED"/>
    <property type="match status" value="1"/>
</dbReference>
<dbReference type="InterPro" id="IPR002818">
    <property type="entry name" value="DJ-1/PfpI"/>
</dbReference>
<reference evidence="5 6" key="1">
    <citation type="submission" date="2016-03" db="EMBL/GenBank/DDBJ databases">
        <title>Draft genome sequence of Paenibacillus antarcticus CECT 5836.</title>
        <authorList>
            <person name="Shin S.-K."/>
            <person name="Yi H."/>
        </authorList>
    </citation>
    <scope>NUCLEOTIDE SEQUENCE [LARGE SCALE GENOMIC DNA]</scope>
    <source>
        <strain evidence="5 6">CECT 5836</strain>
    </source>
</reference>
<dbReference type="InterPro" id="IPR050325">
    <property type="entry name" value="Prot/Nucl_acid_deglycase"/>
</dbReference>
<gene>
    <name evidence="5" type="ORF">PBAT_07065</name>
</gene>